<protein>
    <submittedName>
        <fullName evidence="1">Uncharacterized protein</fullName>
    </submittedName>
</protein>
<accession>A0ABD3P2B6</accession>
<organism evidence="1 2">
    <name type="scientific">Cyclotella cryptica</name>
    <dbReference type="NCBI Taxonomy" id="29204"/>
    <lineage>
        <taxon>Eukaryota</taxon>
        <taxon>Sar</taxon>
        <taxon>Stramenopiles</taxon>
        <taxon>Ochrophyta</taxon>
        <taxon>Bacillariophyta</taxon>
        <taxon>Coscinodiscophyceae</taxon>
        <taxon>Thalassiosirophycidae</taxon>
        <taxon>Stephanodiscales</taxon>
        <taxon>Stephanodiscaceae</taxon>
        <taxon>Cyclotella</taxon>
    </lineage>
</organism>
<dbReference type="Proteomes" id="UP001516023">
    <property type="component" value="Unassembled WGS sequence"/>
</dbReference>
<gene>
    <name evidence="1" type="ORF">HJC23_005442</name>
</gene>
<sequence>MRSSKKISFNERVSVHPVPERSTNMTPGEKSQVYYSKEELTNFQLERKQICNKVIQQARFLSKINPAVSPAKNVSLILKSNANLRGFEALLCPTRKRNKTMALEAVHDYQNQLNAMKFSFTPQQKEVALAELYSKVTYWSQMLALFTARNDRSQLYELDMVRDSPQPIEVKSESIPSIVSPIQEIKRKCSVIEEQHQRKRVRL</sequence>
<comment type="caution">
    <text evidence="1">The sequence shown here is derived from an EMBL/GenBank/DDBJ whole genome shotgun (WGS) entry which is preliminary data.</text>
</comment>
<dbReference type="AlphaFoldDB" id="A0ABD3P2B6"/>
<reference evidence="1 2" key="1">
    <citation type="journal article" date="2020" name="G3 (Bethesda)">
        <title>Improved Reference Genome for Cyclotella cryptica CCMP332, a Model for Cell Wall Morphogenesis, Salinity Adaptation, and Lipid Production in Diatoms (Bacillariophyta).</title>
        <authorList>
            <person name="Roberts W.R."/>
            <person name="Downey K.M."/>
            <person name="Ruck E.C."/>
            <person name="Traller J.C."/>
            <person name="Alverson A.J."/>
        </authorList>
    </citation>
    <scope>NUCLEOTIDE SEQUENCE [LARGE SCALE GENOMIC DNA]</scope>
    <source>
        <strain evidence="1 2">CCMP332</strain>
    </source>
</reference>
<evidence type="ECO:0000313" key="2">
    <source>
        <dbReference type="Proteomes" id="UP001516023"/>
    </source>
</evidence>
<proteinExistence type="predicted"/>
<keyword evidence="2" id="KW-1185">Reference proteome</keyword>
<dbReference type="EMBL" id="JABMIG020000287">
    <property type="protein sequence ID" value="KAL3782394.1"/>
    <property type="molecule type" value="Genomic_DNA"/>
</dbReference>
<name>A0ABD3P2B6_9STRA</name>
<evidence type="ECO:0000313" key="1">
    <source>
        <dbReference type="EMBL" id="KAL3782394.1"/>
    </source>
</evidence>